<evidence type="ECO:0000313" key="2">
    <source>
        <dbReference type="Proteomes" id="UP001527882"/>
    </source>
</evidence>
<sequence>MRGDASPDYFGSALKTRNVADFELEHFKGKAAHAGKRDIVTEG</sequence>
<accession>A0ABT4QJL6</accession>
<protein>
    <submittedName>
        <fullName evidence="1">Uncharacterized protein</fullName>
    </submittedName>
</protein>
<dbReference type="EMBL" id="JAQAGZ010000028">
    <property type="protein sequence ID" value="MCZ8516891.1"/>
    <property type="molecule type" value="Genomic_DNA"/>
</dbReference>
<organism evidence="1 2">
    <name type="scientific">Paenibacillus gyeongsangnamensis</name>
    <dbReference type="NCBI Taxonomy" id="3388067"/>
    <lineage>
        <taxon>Bacteria</taxon>
        <taxon>Bacillati</taxon>
        <taxon>Bacillota</taxon>
        <taxon>Bacilli</taxon>
        <taxon>Bacillales</taxon>
        <taxon>Paenibacillaceae</taxon>
        <taxon>Paenibacillus</taxon>
    </lineage>
</organism>
<gene>
    <name evidence="1" type="ORF">O9H85_31950</name>
</gene>
<comment type="caution">
    <text evidence="1">The sequence shown here is derived from an EMBL/GenBank/DDBJ whole genome shotgun (WGS) entry which is preliminary data.</text>
</comment>
<reference evidence="1 2" key="1">
    <citation type="submission" date="2022-12" db="EMBL/GenBank/DDBJ databases">
        <title>Draft genome sequence of Paenibacillus sp. dW9.</title>
        <authorList>
            <person name="Choi E.-W."/>
            <person name="Kim D.-U."/>
        </authorList>
    </citation>
    <scope>NUCLEOTIDE SEQUENCE [LARGE SCALE GENOMIC DNA]</scope>
    <source>
        <strain evidence="2">dW9</strain>
    </source>
</reference>
<dbReference type="RefSeq" id="WP_269885424.1">
    <property type="nucleotide sequence ID" value="NZ_JAQAGZ010000028.1"/>
</dbReference>
<dbReference type="Proteomes" id="UP001527882">
    <property type="component" value="Unassembled WGS sequence"/>
</dbReference>
<name>A0ABT4QJL6_9BACL</name>
<proteinExistence type="predicted"/>
<evidence type="ECO:0000313" key="1">
    <source>
        <dbReference type="EMBL" id="MCZ8516891.1"/>
    </source>
</evidence>
<keyword evidence="2" id="KW-1185">Reference proteome</keyword>